<feature type="coiled-coil region" evidence="1">
    <location>
        <begin position="132"/>
        <end position="159"/>
    </location>
</feature>
<organism evidence="2 3">
    <name type="scientific">Acidiferrimicrobium australe</name>
    <dbReference type="NCBI Taxonomy" id="2664430"/>
    <lineage>
        <taxon>Bacteria</taxon>
        <taxon>Bacillati</taxon>
        <taxon>Actinomycetota</taxon>
        <taxon>Acidimicrobiia</taxon>
        <taxon>Acidimicrobiales</taxon>
        <taxon>Acidimicrobiaceae</taxon>
        <taxon>Acidiferrimicrobium</taxon>
    </lineage>
</organism>
<feature type="non-terminal residue" evidence="2">
    <location>
        <position position="200"/>
    </location>
</feature>
<proteinExistence type="predicted"/>
<evidence type="ECO:0000313" key="2">
    <source>
        <dbReference type="EMBL" id="MST34924.1"/>
    </source>
</evidence>
<protein>
    <submittedName>
        <fullName evidence="2">Uncharacterized protein</fullName>
    </submittedName>
</protein>
<comment type="caution">
    <text evidence="2">The sequence shown here is derived from an EMBL/GenBank/DDBJ whole genome shotgun (WGS) entry which is preliminary data.</text>
</comment>
<reference evidence="2 3" key="1">
    <citation type="submission" date="2019-11" db="EMBL/GenBank/DDBJ databases">
        <title>Acidiferrimicrobium australis gen. nov., sp. nov., an acidophilic and obligately heterotrophic, member of the Actinobacteria that catalyses dissimilatory oxido- reduction of iron isolated from metal-rich acidic water in Chile.</title>
        <authorList>
            <person name="Gonzalez D."/>
            <person name="Huber K."/>
            <person name="Hedrich S."/>
            <person name="Rojas-Villalobos C."/>
            <person name="Quatrini R."/>
            <person name="Dinamarca M.A."/>
            <person name="Schwarz A."/>
            <person name="Canales C."/>
            <person name="Nancucheo I."/>
        </authorList>
    </citation>
    <scope>NUCLEOTIDE SEQUENCE [LARGE SCALE GENOMIC DNA]</scope>
    <source>
        <strain evidence="2 3">USS-CCA1</strain>
    </source>
</reference>
<sequence length="200" mass="20547">MLGVIAGVVTAKPPAAANPLKTPTTVAPNEYSATALLMPVAAGAPAAQGDPSGLSLSAMAFFATTGDVPRMVAQQLGYRGNPADLASQVSVTTNNTVGVLQISANEPTGAEAVKLVNAFAGQLINYLDNQIKQSYARQRTQANAQLQALSARIASLQQQGSSAVTQAVISALQAQYKSDAAQYAQLQGNPPKTDLTVIQP</sequence>
<evidence type="ECO:0000313" key="3">
    <source>
        <dbReference type="Proteomes" id="UP000437736"/>
    </source>
</evidence>
<name>A0ABW9QZ23_9ACTN</name>
<accession>A0ABW9QZ23</accession>
<evidence type="ECO:0000256" key="1">
    <source>
        <dbReference type="SAM" id="Coils"/>
    </source>
</evidence>
<dbReference type="Proteomes" id="UP000437736">
    <property type="component" value="Unassembled WGS sequence"/>
</dbReference>
<keyword evidence="3" id="KW-1185">Reference proteome</keyword>
<gene>
    <name evidence="2" type="ORF">GHK86_19625</name>
</gene>
<dbReference type="EMBL" id="WJHE01001306">
    <property type="protein sequence ID" value="MST34924.1"/>
    <property type="molecule type" value="Genomic_DNA"/>
</dbReference>
<keyword evidence="1" id="KW-0175">Coiled coil</keyword>